<dbReference type="PANTHER" id="PTHR10994:SF193">
    <property type="entry name" value="RETICULON-LIKE PROTEIN"/>
    <property type="match status" value="1"/>
</dbReference>
<dbReference type="InterPro" id="IPR003388">
    <property type="entry name" value="Reticulon"/>
</dbReference>
<keyword evidence="5 6" id="KW-0472">Membrane</keyword>
<dbReference type="GO" id="GO:0009617">
    <property type="term" value="P:response to bacterium"/>
    <property type="evidence" value="ECO:0007669"/>
    <property type="project" value="InterPro"/>
</dbReference>
<proteinExistence type="predicted"/>
<dbReference type="GO" id="GO:0005789">
    <property type="term" value="C:endoplasmic reticulum membrane"/>
    <property type="evidence" value="ECO:0007669"/>
    <property type="project" value="UniProtKB-SubCell"/>
</dbReference>
<name>A0A7N0UQI6_KALFE</name>
<feature type="transmembrane region" description="Helical" evidence="6">
    <location>
        <begin position="169"/>
        <end position="196"/>
    </location>
</feature>
<feature type="domain" description="Reticulon" evidence="8">
    <location>
        <begin position="64"/>
        <end position="251"/>
    </location>
</feature>
<feature type="region of interest" description="Disordered" evidence="7">
    <location>
        <begin position="14"/>
        <end position="37"/>
    </location>
</feature>
<keyword evidence="4 6" id="KW-1133">Transmembrane helix</keyword>
<evidence type="ECO:0000256" key="3">
    <source>
        <dbReference type="ARBA" id="ARBA00022824"/>
    </source>
</evidence>
<dbReference type="Pfam" id="PF02453">
    <property type="entry name" value="Reticulon"/>
    <property type="match status" value="1"/>
</dbReference>
<keyword evidence="3 6" id="KW-0256">Endoplasmic reticulum</keyword>
<dbReference type="Proteomes" id="UP000594263">
    <property type="component" value="Unplaced"/>
</dbReference>
<evidence type="ECO:0000256" key="5">
    <source>
        <dbReference type="ARBA" id="ARBA00023136"/>
    </source>
</evidence>
<evidence type="ECO:0000256" key="4">
    <source>
        <dbReference type="ARBA" id="ARBA00022989"/>
    </source>
</evidence>
<dbReference type="EnsemblPlants" id="Kaladp0079s0114.1.v1.1">
    <property type="protein sequence ID" value="Kaladp0079s0114.1.v1.1"/>
    <property type="gene ID" value="Kaladp0079s0114.v1.1"/>
</dbReference>
<dbReference type="Gramene" id="Kaladp0079s0114.1.v1.1">
    <property type="protein sequence ID" value="Kaladp0079s0114.1.v1.1"/>
    <property type="gene ID" value="Kaladp0079s0114.v1.1"/>
</dbReference>
<feature type="transmembrane region" description="Helical" evidence="6">
    <location>
        <begin position="96"/>
        <end position="114"/>
    </location>
</feature>
<accession>A0A7N0UQI6</accession>
<dbReference type="PROSITE" id="PS50845">
    <property type="entry name" value="RETICULON"/>
    <property type="match status" value="1"/>
</dbReference>
<dbReference type="AlphaFoldDB" id="A0A7N0UQI6"/>
<evidence type="ECO:0000256" key="2">
    <source>
        <dbReference type="ARBA" id="ARBA00022692"/>
    </source>
</evidence>
<evidence type="ECO:0000313" key="9">
    <source>
        <dbReference type="EnsemblPlants" id="Kaladp0079s0114.1.v1.1"/>
    </source>
</evidence>
<organism evidence="9 10">
    <name type="scientific">Kalanchoe fedtschenkoi</name>
    <name type="common">Lavender scallops</name>
    <name type="synonym">South American air plant</name>
    <dbReference type="NCBI Taxonomy" id="63787"/>
    <lineage>
        <taxon>Eukaryota</taxon>
        <taxon>Viridiplantae</taxon>
        <taxon>Streptophyta</taxon>
        <taxon>Embryophyta</taxon>
        <taxon>Tracheophyta</taxon>
        <taxon>Spermatophyta</taxon>
        <taxon>Magnoliopsida</taxon>
        <taxon>eudicotyledons</taxon>
        <taxon>Gunneridae</taxon>
        <taxon>Pentapetalae</taxon>
        <taxon>Saxifragales</taxon>
        <taxon>Crassulaceae</taxon>
        <taxon>Kalanchoe</taxon>
    </lineage>
</organism>
<evidence type="ECO:0000259" key="8">
    <source>
        <dbReference type="PROSITE" id="PS50845"/>
    </source>
</evidence>
<evidence type="ECO:0000256" key="1">
    <source>
        <dbReference type="ARBA" id="ARBA00004477"/>
    </source>
</evidence>
<evidence type="ECO:0000313" key="10">
    <source>
        <dbReference type="Proteomes" id="UP000594263"/>
    </source>
</evidence>
<evidence type="ECO:0000256" key="7">
    <source>
        <dbReference type="SAM" id="MobiDB-lite"/>
    </source>
</evidence>
<sequence>MAMGESETEHMIAADHTSYSSSDSDTDDRRTTTTTAKPDAAKHKIYRLFGREKPIHKVLGGGKPADVFLWREKKISASVLSGATTIWILFELIEYHLLTFICHILILFLTLSFLRSNTSSFINKSPPKIPDVSIPEKTVMELSSALVFELNRVLIILRDIASGRDLKNFLMVIGGLWFLSVVGSCFNLLTLLYIAFVSLHTVPMLYEKYEDQVDAYAEKAEIEIRRQYAVLNEKVLSKIPIAALNKDKKKD</sequence>
<reference evidence="9" key="1">
    <citation type="submission" date="2021-01" db="UniProtKB">
        <authorList>
            <consortium name="EnsemblPlants"/>
        </authorList>
    </citation>
    <scope>IDENTIFICATION</scope>
</reference>
<dbReference type="InterPro" id="IPR045064">
    <property type="entry name" value="Reticulon-like"/>
</dbReference>
<comment type="subcellular location">
    <subcellularLocation>
        <location evidence="1 6">Endoplasmic reticulum membrane</location>
        <topology evidence="1 6">Multi-pass membrane protein</topology>
    </subcellularLocation>
</comment>
<dbReference type="OMA" id="LHFSNHS"/>
<keyword evidence="10" id="KW-1185">Reference proteome</keyword>
<protein>
    <recommendedName>
        <fullName evidence="6">Reticulon-like protein</fullName>
    </recommendedName>
</protein>
<evidence type="ECO:0000256" key="6">
    <source>
        <dbReference type="RuleBase" id="RU363132"/>
    </source>
</evidence>
<keyword evidence="2 6" id="KW-0812">Transmembrane</keyword>
<dbReference type="PANTHER" id="PTHR10994">
    <property type="entry name" value="RETICULON"/>
    <property type="match status" value="1"/>
</dbReference>